<dbReference type="Proteomes" id="UP001628179">
    <property type="component" value="Unassembled WGS sequence"/>
</dbReference>
<dbReference type="EMBL" id="BAAFSV010000001">
    <property type="protein sequence ID" value="GAB1310589.1"/>
    <property type="molecule type" value="Genomic_DNA"/>
</dbReference>
<organism evidence="1 2">
    <name type="scientific">Madurella fahalii</name>
    <dbReference type="NCBI Taxonomy" id="1157608"/>
    <lineage>
        <taxon>Eukaryota</taxon>
        <taxon>Fungi</taxon>
        <taxon>Dikarya</taxon>
        <taxon>Ascomycota</taxon>
        <taxon>Pezizomycotina</taxon>
        <taxon>Sordariomycetes</taxon>
        <taxon>Sordariomycetidae</taxon>
        <taxon>Sordariales</taxon>
        <taxon>Sordariales incertae sedis</taxon>
        <taxon>Madurella</taxon>
    </lineage>
</organism>
<accession>A0ABQ0FYU8</accession>
<name>A0ABQ0FYU8_9PEZI</name>
<evidence type="ECO:0000313" key="1">
    <source>
        <dbReference type="EMBL" id="GAB1310589.1"/>
    </source>
</evidence>
<gene>
    <name evidence="1" type="ORF">MFIFM68171_00799</name>
</gene>
<evidence type="ECO:0000313" key="2">
    <source>
        <dbReference type="Proteomes" id="UP001628179"/>
    </source>
</evidence>
<proteinExistence type="predicted"/>
<sequence length="102" mass="11201">MFVRARHRVVESLDAKGFFAKKAHASKEWEINANAAGPKPVLVDIRTASKESLDAKLAETKANACIATAIDLVSTEDGSILLPERFGMLKESCSRHRLLLTH</sequence>
<protein>
    <submittedName>
        <fullName evidence="1">Uncharacterized protein</fullName>
    </submittedName>
</protein>
<reference evidence="1 2" key="1">
    <citation type="submission" date="2024-09" db="EMBL/GenBank/DDBJ databases">
        <title>Itraconazole resistance in Madurella fahalii resulting from another homologue of gene encoding cytochrome P450 14-alpha sterol demethylase (CYP51).</title>
        <authorList>
            <person name="Yoshioka I."/>
            <person name="Fahal A.H."/>
            <person name="Kaneko S."/>
            <person name="Yaguchi T."/>
        </authorList>
    </citation>
    <scope>NUCLEOTIDE SEQUENCE [LARGE SCALE GENOMIC DNA]</scope>
    <source>
        <strain evidence="1 2">IFM 68171</strain>
    </source>
</reference>
<dbReference type="RefSeq" id="XP_070912322.1">
    <property type="nucleotide sequence ID" value="XM_071056221.1"/>
</dbReference>
<comment type="caution">
    <text evidence="1">The sequence shown here is derived from an EMBL/GenBank/DDBJ whole genome shotgun (WGS) entry which is preliminary data.</text>
</comment>
<keyword evidence="2" id="KW-1185">Reference proteome</keyword>
<dbReference type="GeneID" id="98171544"/>